<protein>
    <submittedName>
        <fullName evidence="2">Starch debranching enzyme</fullName>
        <ecNumber evidence="2">3.2.1.10</ecNumber>
    </submittedName>
</protein>
<feature type="non-terminal residue" evidence="2">
    <location>
        <position position="97"/>
    </location>
</feature>
<reference evidence="2" key="1">
    <citation type="journal article" date="2014" name="BMC Plant Biol.">
        <title>Transcriptome analysis of carbohydrate metabolism during bulblet formation and development in Lilium davidii var. unicolor.</title>
        <authorList>
            <person name="Li X."/>
            <person name="Wang C."/>
            <person name="Cheng J."/>
            <person name="Zhang J."/>
            <person name="da Silva J.A."/>
            <person name="Liu X."/>
            <person name="Duan X."/>
            <person name="Li T."/>
            <person name="Sun H."/>
        </authorList>
    </citation>
    <scope>NUCLEOTIDE SEQUENCE</scope>
    <source>
        <tissue evidence="2">Bulb</tissue>
    </source>
</reference>
<sequence length="97" mass="10924">AATPESPSLPRDCLSYARAYWVAKNLIAWNVTDEEAFVYLYASREASLSVTDDGIEGHDVKIQLEPEQCRLPENVTQKFCHISNYKAFKVPDSMNVA</sequence>
<proteinExistence type="evidence at transcript level"/>
<keyword evidence="2" id="KW-0378">Hydrolase</keyword>
<dbReference type="SUPFAM" id="SSF81296">
    <property type="entry name" value="E set domains"/>
    <property type="match status" value="1"/>
</dbReference>
<accession>A0A0B5L5D9</accession>
<dbReference type="InterPro" id="IPR040671">
    <property type="entry name" value="Pullulanase_N2"/>
</dbReference>
<dbReference type="GO" id="GO:0004574">
    <property type="term" value="F:oligo-1,6-glucosidase activity"/>
    <property type="evidence" value="ECO:0007669"/>
    <property type="project" value="UniProtKB-EC"/>
</dbReference>
<keyword evidence="2" id="KW-0326">Glycosidase</keyword>
<organism evidence="2">
    <name type="scientific">Lilium davidii var. unicolor</name>
    <dbReference type="NCBI Taxonomy" id="1473204"/>
    <lineage>
        <taxon>Eukaryota</taxon>
        <taxon>Viridiplantae</taxon>
        <taxon>Streptophyta</taxon>
        <taxon>Embryophyta</taxon>
        <taxon>Tracheophyta</taxon>
        <taxon>Spermatophyta</taxon>
        <taxon>Magnoliopsida</taxon>
        <taxon>Liliopsida</taxon>
        <taxon>Liliales</taxon>
        <taxon>Liliaceae</taxon>
        <taxon>Lilium</taxon>
    </lineage>
</organism>
<dbReference type="AlphaFoldDB" id="A0A0B5L5D9"/>
<dbReference type="InterPro" id="IPR014756">
    <property type="entry name" value="Ig_E-set"/>
</dbReference>
<evidence type="ECO:0000259" key="1">
    <source>
        <dbReference type="Pfam" id="PF17967"/>
    </source>
</evidence>
<feature type="non-terminal residue" evidence="2">
    <location>
        <position position="1"/>
    </location>
</feature>
<evidence type="ECO:0000313" key="2">
    <source>
        <dbReference type="EMBL" id="AJG44458.1"/>
    </source>
</evidence>
<dbReference type="EMBL" id="KP179410">
    <property type="protein sequence ID" value="AJG44458.1"/>
    <property type="molecule type" value="mRNA"/>
</dbReference>
<dbReference type="Gene3D" id="2.60.40.1130">
    <property type="entry name" value="Rab geranylgeranyltransferase alpha-subunit, insert domain"/>
    <property type="match status" value="1"/>
</dbReference>
<feature type="domain" description="Pullulanase N2" evidence="1">
    <location>
        <begin position="17"/>
        <end position="96"/>
    </location>
</feature>
<dbReference type="EC" id="3.2.1.10" evidence="2"/>
<name>A0A0B5L5D9_LILDA</name>
<gene>
    <name evidence="2" type="primary">SDBE1</name>
</gene>
<dbReference type="Pfam" id="PF17967">
    <property type="entry name" value="Pullulanase_N2"/>
    <property type="match status" value="1"/>
</dbReference>